<evidence type="ECO:0000256" key="6">
    <source>
        <dbReference type="PIRSR" id="PIRSR600888-3"/>
    </source>
</evidence>
<evidence type="ECO:0000313" key="8">
    <source>
        <dbReference type="EMBL" id="SFJ11439.1"/>
    </source>
</evidence>
<dbReference type="Gene3D" id="2.60.120.10">
    <property type="entry name" value="Jelly Rolls"/>
    <property type="match status" value="1"/>
</dbReference>
<protein>
    <recommendedName>
        <fullName evidence="4 7">dTDP-4-dehydrorhamnose 3,5-epimerase</fullName>
        <ecNumber evidence="3 7">5.1.3.13</ecNumber>
    </recommendedName>
    <alternativeName>
        <fullName evidence="7">Thymidine diphospho-4-keto-rhamnose 3,5-epimerase</fullName>
    </alternativeName>
</protein>
<comment type="function">
    <text evidence="2 7">Catalyzes the epimerization of the C3' and C5'positions of dTDP-6-deoxy-D-xylo-4-hexulose, forming dTDP-6-deoxy-L-lyxo-4-hexulose.</text>
</comment>
<evidence type="ECO:0000256" key="5">
    <source>
        <dbReference type="PIRSR" id="PIRSR600888-1"/>
    </source>
</evidence>
<evidence type="ECO:0000313" key="9">
    <source>
        <dbReference type="Proteomes" id="UP000198635"/>
    </source>
</evidence>
<dbReference type="EMBL" id="FORX01000001">
    <property type="protein sequence ID" value="SFJ11439.1"/>
    <property type="molecule type" value="Genomic_DNA"/>
</dbReference>
<comment type="subunit">
    <text evidence="7">Homodimer.</text>
</comment>
<dbReference type="EC" id="5.1.3.13" evidence="3 7"/>
<feature type="active site" description="Proton donor" evidence="5">
    <location>
        <position position="184"/>
    </location>
</feature>
<comment type="catalytic activity">
    <reaction evidence="1 7">
        <text>dTDP-4-dehydro-6-deoxy-alpha-D-glucose = dTDP-4-dehydro-beta-L-rhamnose</text>
        <dbReference type="Rhea" id="RHEA:16969"/>
        <dbReference type="ChEBI" id="CHEBI:57649"/>
        <dbReference type="ChEBI" id="CHEBI:62830"/>
        <dbReference type="EC" id="5.1.3.13"/>
    </reaction>
</comment>
<feature type="active site" description="Proton acceptor" evidence="5">
    <location>
        <position position="114"/>
    </location>
</feature>
<evidence type="ECO:0000256" key="2">
    <source>
        <dbReference type="ARBA" id="ARBA00001997"/>
    </source>
</evidence>
<dbReference type="InterPro" id="IPR014710">
    <property type="entry name" value="RmlC-like_jellyroll"/>
</dbReference>
<dbReference type="GO" id="GO:0005829">
    <property type="term" value="C:cytosol"/>
    <property type="evidence" value="ECO:0007669"/>
    <property type="project" value="TreeGrafter"/>
</dbReference>
<evidence type="ECO:0000256" key="4">
    <source>
        <dbReference type="ARBA" id="ARBA00019595"/>
    </source>
</evidence>
<dbReference type="Proteomes" id="UP000198635">
    <property type="component" value="Unassembled WGS sequence"/>
</dbReference>
<dbReference type="InterPro" id="IPR011051">
    <property type="entry name" value="RmlC_Cupin_sf"/>
</dbReference>
<dbReference type="InterPro" id="IPR000888">
    <property type="entry name" value="RmlC-like"/>
</dbReference>
<dbReference type="CDD" id="cd00438">
    <property type="entry name" value="cupin_RmlC"/>
    <property type="match status" value="1"/>
</dbReference>
<evidence type="ECO:0000256" key="3">
    <source>
        <dbReference type="ARBA" id="ARBA00012098"/>
    </source>
</evidence>
<dbReference type="GO" id="GO:0008830">
    <property type="term" value="F:dTDP-4-dehydrorhamnose 3,5-epimerase activity"/>
    <property type="evidence" value="ECO:0007669"/>
    <property type="project" value="UniProtKB-UniRule"/>
</dbReference>
<dbReference type="GO" id="GO:0000271">
    <property type="term" value="P:polysaccharide biosynthetic process"/>
    <property type="evidence" value="ECO:0007669"/>
    <property type="project" value="TreeGrafter"/>
</dbReference>
<sequence length="235" mass="26110">MRASLGPSCLVGLVCESRVLARRIAILDGIVFRLRLLYSKKLSISDYKEGHIMDVTRTNIPGVLLFEPKVFGDHRGYFCETYSRRELAALGLDVDFVQANEAFSAQAGVLRGLHFQAPPMAQAKLVRVGRGAVYDVVVDMRKGSPTFGRWQGFTLSAVNFLQLFIPAGFAHGYMTLEADTQFLYKVDQFYSPEHDGGISCLDPDLGIDWPGLAPIMSDKDLRLPCFADFDSPFSM</sequence>
<dbReference type="STRING" id="52560.SAMN04488082_101355"/>
<gene>
    <name evidence="8" type="ORF">SAMN04488082_101355</name>
</gene>
<dbReference type="PANTHER" id="PTHR21047">
    <property type="entry name" value="DTDP-6-DEOXY-D-GLUCOSE-3,5 EPIMERASE"/>
    <property type="match status" value="1"/>
</dbReference>
<organism evidence="8 9">
    <name type="scientific">Desulfomicrobium apsheronum</name>
    <dbReference type="NCBI Taxonomy" id="52560"/>
    <lineage>
        <taxon>Bacteria</taxon>
        <taxon>Pseudomonadati</taxon>
        <taxon>Thermodesulfobacteriota</taxon>
        <taxon>Desulfovibrionia</taxon>
        <taxon>Desulfovibrionales</taxon>
        <taxon>Desulfomicrobiaceae</taxon>
        <taxon>Desulfomicrobium</taxon>
    </lineage>
</organism>
<dbReference type="GO" id="GO:0019305">
    <property type="term" value="P:dTDP-rhamnose biosynthetic process"/>
    <property type="evidence" value="ECO:0007669"/>
    <property type="project" value="UniProtKB-UniRule"/>
</dbReference>
<dbReference type="NCBIfam" id="TIGR01221">
    <property type="entry name" value="rmlC"/>
    <property type="match status" value="1"/>
</dbReference>
<comment type="pathway">
    <text evidence="7">Carbohydrate biosynthesis; dTDP-L-rhamnose biosynthesis.</text>
</comment>
<reference evidence="9" key="1">
    <citation type="submission" date="2016-10" db="EMBL/GenBank/DDBJ databases">
        <authorList>
            <person name="Varghese N."/>
            <person name="Submissions S."/>
        </authorList>
    </citation>
    <scope>NUCLEOTIDE SEQUENCE [LARGE SCALE GENOMIC DNA]</scope>
    <source>
        <strain evidence="9">DSM 5918</strain>
    </source>
</reference>
<dbReference type="PANTHER" id="PTHR21047:SF2">
    <property type="entry name" value="THYMIDINE DIPHOSPHO-4-KETO-RHAMNOSE 3,5-EPIMERASE"/>
    <property type="match status" value="1"/>
</dbReference>
<dbReference type="UniPathway" id="UPA00124"/>
<name>A0A1I3NQH0_9BACT</name>
<feature type="site" description="Participates in a stacking interaction with the thymidine ring of dTDP-4-oxo-6-deoxyglucose" evidence="6">
    <location>
        <position position="190"/>
    </location>
</feature>
<proteinExistence type="inferred from homology"/>
<keyword evidence="7" id="KW-0413">Isomerase</keyword>
<dbReference type="AlphaFoldDB" id="A0A1I3NQH0"/>
<keyword evidence="9" id="KW-1185">Reference proteome</keyword>
<evidence type="ECO:0000256" key="1">
    <source>
        <dbReference type="ARBA" id="ARBA00001298"/>
    </source>
</evidence>
<dbReference type="SUPFAM" id="SSF51182">
    <property type="entry name" value="RmlC-like cupins"/>
    <property type="match status" value="1"/>
</dbReference>
<accession>A0A1I3NQH0</accession>
<dbReference type="Pfam" id="PF00908">
    <property type="entry name" value="dTDP_sugar_isom"/>
    <property type="match status" value="1"/>
</dbReference>
<comment type="similarity">
    <text evidence="7">Belongs to the dTDP-4-dehydrorhamnose 3,5-epimerase family.</text>
</comment>
<evidence type="ECO:0000256" key="7">
    <source>
        <dbReference type="RuleBase" id="RU364069"/>
    </source>
</evidence>